<proteinExistence type="inferred from homology"/>
<dbReference type="EMBL" id="CP018154">
    <property type="protein sequence ID" value="APG62179.1"/>
    <property type="molecule type" value="Genomic_DNA"/>
</dbReference>
<comment type="subcellular location">
    <subcellularLocation>
        <location evidence="1 9">Cell membrane</location>
        <topology evidence="1 9">Multi-pass membrane protein</topology>
    </subcellularLocation>
</comment>
<evidence type="ECO:0000313" key="11">
    <source>
        <dbReference type="EMBL" id="APG62179.1"/>
    </source>
</evidence>
<dbReference type="NCBIfam" id="TIGR00546">
    <property type="entry name" value="lnt"/>
    <property type="match status" value="1"/>
</dbReference>
<dbReference type="HAMAP" id="MF_01148">
    <property type="entry name" value="Lnt"/>
    <property type="match status" value="1"/>
</dbReference>
<dbReference type="GO" id="GO:0005886">
    <property type="term" value="C:plasma membrane"/>
    <property type="evidence" value="ECO:0007669"/>
    <property type="project" value="UniProtKB-SubCell"/>
</dbReference>
<dbReference type="InterPro" id="IPR045378">
    <property type="entry name" value="LNT_N"/>
</dbReference>
<dbReference type="SUPFAM" id="SSF56317">
    <property type="entry name" value="Carbon-nitrogen hydrolase"/>
    <property type="match status" value="1"/>
</dbReference>
<keyword evidence="3 9" id="KW-1003">Cell membrane</keyword>
<gene>
    <name evidence="9" type="primary">lnt</name>
    <name evidence="11" type="ORF">LPB140_04445</name>
</gene>
<dbReference type="InterPro" id="IPR004563">
    <property type="entry name" value="Apolipo_AcylTrfase"/>
</dbReference>
<dbReference type="Pfam" id="PF20154">
    <property type="entry name" value="LNT_N"/>
    <property type="match status" value="1"/>
</dbReference>
<dbReference type="RefSeq" id="WP_072558830.1">
    <property type="nucleotide sequence ID" value="NZ_CP018154.1"/>
</dbReference>
<dbReference type="STRING" id="1913578.LPB140_04445"/>
<dbReference type="UniPathway" id="UPA00666"/>
<dbReference type="KEGG" id="sphl:LPB140_04445"/>
<evidence type="ECO:0000256" key="9">
    <source>
        <dbReference type="HAMAP-Rule" id="MF_01148"/>
    </source>
</evidence>
<feature type="transmembrane region" description="Helical" evidence="9">
    <location>
        <begin position="58"/>
        <end position="76"/>
    </location>
</feature>
<comment type="similarity">
    <text evidence="2 9">Belongs to the CN hydrolase family. Apolipoprotein N-acyltransferase subfamily.</text>
</comment>
<evidence type="ECO:0000256" key="6">
    <source>
        <dbReference type="ARBA" id="ARBA00022989"/>
    </source>
</evidence>
<evidence type="ECO:0000256" key="2">
    <source>
        <dbReference type="ARBA" id="ARBA00010065"/>
    </source>
</evidence>
<accession>A0A1L3JAN7</accession>
<dbReference type="AlphaFoldDB" id="A0A1L3JAN7"/>
<dbReference type="CDD" id="cd07571">
    <property type="entry name" value="ALP_N-acyl_transferase"/>
    <property type="match status" value="1"/>
</dbReference>
<sequence>MEKITHIIARHPHIFLLLIGAISATGFAPWGLWPFTLMAFAYLIAHIYAAVSARQAFGAAWIFGVGHFTIGNNWIATAFTFQAAMPAWLGWIAVVLLALYLALFPAFASLGSYILGQKLKQYFTVGSIPTLSFILIFAGFWTIFEWLRATIFTGFAWNPLGVILVDIGGIAQLIGTYGLSLLMIFIAGTLWILARQQYHHAMIIGGFSMAMLACSAFLTYIGGTSLQIAPKIAQYITVVQPNIPQSNKYEASAEAINYKKLSTLSTASKNAPPRLILWPEAAIPWQLESGYPYYAYRGQPGDSAVASRMLLTQLMNKDDVLITGSDRLEFNAQDDVIGARNSIFAISQNADILGKYDKAHLVPYGEYLALRWLLEPLGLTRLVPGAIDFWQGPGPRTLDLGRDSHGLHRPKMGVQICYEIIFSGNVIDRKNRPDFIFNPSNDAWFGTWGPPQHLAQARLRAVEEGLPVIRSTPTGISAIVAANGRIVKYIKPGVAGRIDAPLPPHNAETFFAKWGNIVPLILALLIIFLGSFWVVRNKYSV</sequence>
<keyword evidence="11" id="KW-0449">Lipoprotein</keyword>
<feature type="transmembrane region" description="Helical" evidence="9">
    <location>
        <begin position="7"/>
        <end position="26"/>
    </location>
</feature>
<name>A0A1L3JAN7_9SPHN</name>
<keyword evidence="7 9" id="KW-0472">Membrane</keyword>
<organism evidence="11 12">
    <name type="scientific">Sphingorhabdus lutea</name>
    <dbReference type="NCBI Taxonomy" id="1913578"/>
    <lineage>
        <taxon>Bacteria</taxon>
        <taxon>Pseudomonadati</taxon>
        <taxon>Pseudomonadota</taxon>
        <taxon>Alphaproteobacteria</taxon>
        <taxon>Sphingomonadales</taxon>
        <taxon>Sphingomonadaceae</taxon>
        <taxon>Sphingorhabdus</taxon>
    </lineage>
</organism>
<dbReference type="EC" id="2.3.1.269" evidence="9"/>
<dbReference type="Pfam" id="PF00795">
    <property type="entry name" value="CN_hydrolase"/>
    <property type="match status" value="1"/>
</dbReference>
<evidence type="ECO:0000256" key="1">
    <source>
        <dbReference type="ARBA" id="ARBA00004651"/>
    </source>
</evidence>
<evidence type="ECO:0000256" key="7">
    <source>
        <dbReference type="ARBA" id="ARBA00023136"/>
    </source>
</evidence>
<comment type="function">
    <text evidence="9">Catalyzes the phospholipid dependent N-acylation of the N-terminal cysteine of apolipoprotein, the last step in lipoprotein maturation.</text>
</comment>
<keyword evidence="12" id="KW-1185">Reference proteome</keyword>
<evidence type="ECO:0000256" key="5">
    <source>
        <dbReference type="ARBA" id="ARBA00022692"/>
    </source>
</evidence>
<dbReference type="Gene3D" id="3.60.110.10">
    <property type="entry name" value="Carbon-nitrogen hydrolase"/>
    <property type="match status" value="1"/>
</dbReference>
<keyword evidence="5 9" id="KW-0812">Transmembrane</keyword>
<feature type="domain" description="CN hydrolase" evidence="10">
    <location>
        <begin position="239"/>
        <end position="504"/>
    </location>
</feature>
<feature type="transmembrane region" description="Helical" evidence="9">
    <location>
        <begin position="514"/>
        <end position="535"/>
    </location>
</feature>
<reference evidence="11 12" key="1">
    <citation type="submission" date="2016-11" db="EMBL/GenBank/DDBJ databases">
        <title>Sphingorhabdus sp. LPB0140, isolated from marine environment.</title>
        <authorList>
            <person name="Kim E."/>
            <person name="Yi H."/>
        </authorList>
    </citation>
    <scope>NUCLEOTIDE SEQUENCE [LARGE SCALE GENOMIC DNA]</scope>
    <source>
        <strain evidence="11 12">LPB0140</strain>
    </source>
</reference>
<feature type="transmembrane region" description="Helical" evidence="9">
    <location>
        <begin position="122"/>
        <end position="143"/>
    </location>
</feature>
<keyword evidence="6 9" id="KW-1133">Transmembrane helix</keyword>
<dbReference type="PROSITE" id="PS50263">
    <property type="entry name" value="CN_HYDROLASE"/>
    <property type="match status" value="1"/>
</dbReference>
<evidence type="ECO:0000256" key="3">
    <source>
        <dbReference type="ARBA" id="ARBA00022475"/>
    </source>
</evidence>
<dbReference type="PANTHER" id="PTHR38686:SF1">
    <property type="entry name" value="APOLIPOPROTEIN N-ACYLTRANSFERASE"/>
    <property type="match status" value="1"/>
</dbReference>
<evidence type="ECO:0000259" key="10">
    <source>
        <dbReference type="PROSITE" id="PS50263"/>
    </source>
</evidence>
<dbReference type="GO" id="GO:0016410">
    <property type="term" value="F:N-acyltransferase activity"/>
    <property type="evidence" value="ECO:0007669"/>
    <property type="project" value="UniProtKB-UniRule"/>
</dbReference>
<feature type="transmembrane region" description="Helical" evidence="9">
    <location>
        <begin position="32"/>
        <end position="51"/>
    </location>
</feature>
<keyword evidence="8 9" id="KW-0012">Acyltransferase</keyword>
<feature type="transmembrane region" description="Helical" evidence="9">
    <location>
        <begin position="163"/>
        <end position="194"/>
    </location>
</feature>
<dbReference type="InterPro" id="IPR003010">
    <property type="entry name" value="C-N_Hydrolase"/>
</dbReference>
<dbReference type="PANTHER" id="PTHR38686">
    <property type="entry name" value="APOLIPOPROTEIN N-ACYLTRANSFERASE"/>
    <property type="match status" value="1"/>
</dbReference>
<feature type="transmembrane region" description="Helical" evidence="9">
    <location>
        <begin position="201"/>
        <end position="221"/>
    </location>
</feature>
<evidence type="ECO:0000256" key="4">
    <source>
        <dbReference type="ARBA" id="ARBA00022679"/>
    </source>
</evidence>
<keyword evidence="4 9" id="KW-0808">Transferase</keyword>
<dbReference type="GO" id="GO:0042158">
    <property type="term" value="P:lipoprotein biosynthetic process"/>
    <property type="evidence" value="ECO:0007669"/>
    <property type="project" value="UniProtKB-UniRule"/>
</dbReference>
<evidence type="ECO:0000313" key="12">
    <source>
        <dbReference type="Proteomes" id="UP000242561"/>
    </source>
</evidence>
<feature type="transmembrane region" description="Helical" evidence="9">
    <location>
        <begin position="88"/>
        <end position="110"/>
    </location>
</feature>
<dbReference type="Proteomes" id="UP000242561">
    <property type="component" value="Chromosome"/>
</dbReference>
<comment type="catalytic activity">
    <reaction evidence="9">
        <text>N-terminal S-1,2-diacyl-sn-glyceryl-L-cysteinyl-[lipoprotein] + a glycerophospholipid = N-acyl-S-1,2-diacyl-sn-glyceryl-L-cysteinyl-[lipoprotein] + a 2-acyl-sn-glycero-3-phospholipid + H(+)</text>
        <dbReference type="Rhea" id="RHEA:48228"/>
        <dbReference type="Rhea" id="RHEA-COMP:14681"/>
        <dbReference type="Rhea" id="RHEA-COMP:14684"/>
        <dbReference type="ChEBI" id="CHEBI:15378"/>
        <dbReference type="ChEBI" id="CHEBI:136912"/>
        <dbReference type="ChEBI" id="CHEBI:140656"/>
        <dbReference type="ChEBI" id="CHEBI:140657"/>
        <dbReference type="ChEBI" id="CHEBI:140660"/>
        <dbReference type="EC" id="2.3.1.269"/>
    </reaction>
</comment>
<dbReference type="InterPro" id="IPR036526">
    <property type="entry name" value="C-N_Hydrolase_sf"/>
</dbReference>
<protein>
    <recommendedName>
        <fullName evidence="9">Apolipoprotein N-acyltransferase</fullName>
        <shortName evidence="9">ALP N-acyltransferase</shortName>
        <ecNumber evidence="9">2.3.1.269</ecNumber>
    </recommendedName>
</protein>
<evidence type="ECO:0000256" key="8">
    <source>
        <dbReference type="ARBA" id="ARBA00023315"/>
    </source>
</evidence>
<comment type="pathway">
    <text evidence="9">Protein modification; lipoprotein biosynthesis (N-acyl transfer).</text>
</comment>